<evidence type="ECO:0000313" key="4">
    <source>
        <dbReference type="EMBL" id="QWW25961.1"/>
    </source>
</evidence>
<protein>
    <recommendedName>
        <fullName evidence="2">WW domain-containing protein</fullName>
    </recommendedName>
</protein>
<dbReference type="Proteomes" id="UP000825438">
    <property type="component" value="Chromosome VII"/>
</dbReference>
<dbReference type="InterPro" id="IPR036517">
    <property type="entry name" value="FF_domain_sf"/>
</dbReference>
<dbReference type="SUPFAM" id="SSF51045">
    <property type="entry name" value="WW domain"/>
    <property type="match status" value="1"/>
</dbReference>
<reference evidence="4" key="3">
    <citation type="submission" date="2021-06" db="EMBL/GenBank/DDBJ databases">
        <title>Candida auris outbreak in lebanese hospital.</title>
        <authorList>
            <person name="Finianos M."/>
        </authorList>
    </citation>
    <scope>NUCLEOTIDE SEQUENCE</scope>
    <source>
        <strain evidence="4">CA7LBN</strain>
    </source>
</reference>
<name>A0A2H0ZV12_CANAR</name>
<sequence length="428" mass="48992">MSIGRAQFIYSVPQTPWHVIVTDQSKHFYFNSSTKKSVWQITETEPGLESKLDYNELAVLFAKARGFGGETRLEREERVKQETEKRFEQTESIGKSIDEEAKGEEDFDEQKSDEDAEDLEDAEESEKETNVEDPYALIQAVVEEKGGVEEKDESADDVEKSAGIGALQGYSSSEEEEEKESEKEEGVDEIEAEDPLNLDLNDDTMNDDPVAAFKELLSQHQDKFSRYDPWFIVSEELVSELAQEPAFYSLSDADKERVYDEWVRETEKEESSGSGGSSGIYPSPTLRFYQELQEHKSDLRKLPYREFVEKFSVTNVGLDEPEKVYRKLRATLVEFAEYEKQAKKSGQSQGQNLKVKRVADFVQEELKSGEYEKRDVEIAQEASFFDQWVALCNAFELPPEMVESPINFILGDEKRLGCYKTALLKKNS</sequence>
<feature type="domain" description="WW" evidence="2">
    <location>
        <begin position="11"/>
        <end position="44"/>
    </location>
</feature>
<dbReference type="VEuPathDB" id="FungiDB:CJJ07_003480"/>
<dbReference type="Gene3D" id="1.10.10.440">
    <property type="entry name" value="FF domain"/>
    <property type="match status" value="1"/>
</dbReference>
<feature type="region of interest" description="Disordered" evidence="1">
    <location>
        <begin position="261"/>
        <end position="282"/>
    </location>
</feature>
<dbReference type="PROSITE" id="PS50020">
    <property type="entry name" value="WW_DOMAIN_2"/>
    <property type="match status" value="1"/>
</dbReference>
<feature type="compositionally biased region" description="Acidic residues" evidence="1">
    <location>
        <begin position="173"/>
        <end position="206"/>
    </location>
</feature>
<gene>
    <name evidence="3" type="ORF">B9J08_002265</name>
    <name evidence="4" type="ORF">CA7LBN_004865</name>
</gene>
<dbReference type="AlphaFoldDB" id="A0A2H0ZV12"/>
<proteinExistence type="predicted"/>
<evidence type="ECO:0000259" key="2">
    <source>
        <dbReference type="PROSITE" id="PS50020"/>
    </source>
</evidence>
<dbReference type="Gene3D" id="2.20.70.10">
    <property type="match status" value="1"/>
</dbReference>
<feature type="compositionally biased region" description="Basic and acidic residues" evidence="1">
    <location>
        <begin position="261"/>
        <end position="271"/>
    </location>
</feature>
<dbReference type="InterPro" id="IPR001202">
    <property type="entry name" value="WW_dom"/>
</dbReference>
<dbReference type="VEuPathDB" id="FungiDB:CJI97_001808"/>
<reference evidence="3" key="1">
    <citation type="journal article" date="2017" name="Clin. Infect. Dis.">
        <title>Simultaneous emergence of multidrug-resistant Candida auris on 3 continents confirmed by whole-genome sequencing and epidemiological analyses.</title>
        <authorList>
            <person name="Lockhart S.R."/>
            <person name="Etienne K.A."/>
            <person name="Vallabhaneni S."/>
            <person name="Farooqi J."/>
            <person name="Chowdhary A."/>
            <person name="Govender N.P."/>
            <person name="Colombo A.L."/>
            <person name="Calvo B."/>
            <person name="Cuomo C.A."/>
            <person name="Desjardins C.A."/>
            <person name="Berkow E.L."/>
            <person name="Castanheira M."/>
            <person name="Magobo R.E."/>
            <person name="Jabeen K."/>
            <person name="Asghar R.J."/>
            <person name="Meis J.F."/>
            <person name="Jackson B."/>
            <person name="Chiller T."/>
            <person name="Litvintseva A.P."/>
        </authorList>
    </citation>
    <scope>NUCLEOTIDE SEQUENCE [LARGE SCALE GENOMIC DNA]</scope>
    <source>
        <strain evidence="3">B8441</strain>
    </source>
</reference>
<feature type="region of interest" description="Disordered" evidence="1">
    <location>
        <begin position="74"/>
        <end position="206"/>
    </location>
</feature>
<dbReference type="VEuPathDB" id="FungiDB:CJI96_0004248"/>
<evidence type="ECO:0000256" key="1">
    <source>
        <dbReference type="SAM" id="MobiDB-lite"/>
    </source>
</evidence>
<evidence type="ECO:0000313" key="3">
    <source>
        <dbReference type="EMBL" id="PIS54491.1"/>
    </source>
</evidence>
<dbReference type="EMBL" id="CP076755">
    <property type="protein sequence ID" value="QWW25961.1"/>
    <property type="molecule type" value="Genomic_DNA"/>
</dbReference>
<dbReference type="VEuPathDB" id="FungiDB:QG37_06603"/>
<reference evidence="3" key="2">
    <citation type="submission" date="2017-11" db="EMBL/GenBank/DDBJ databases">
        <title>Candida auris genome assembly and annotation.</title>
        <authorList>
            <person name="Munoz J.F."/>
            <person name="Gade L.G."/>
            <person name="Chow N.A."/>
            <person name="Litvintseva A.P."/>
            <person name="Loparev V.N."/>
            <person name="Cuomo C.A."/>
        </authorList>
    </citation>
    <scope>NUCLEOTIDE SEQUENCE</scope>
    <source>
        <strain evidence="3">B8441</strain>
    </source>
</reference>
<dbReference type="VEuPathDB" id="FungiDB:CJJ09_005354"/>
<feature type="compositionally biased region" description="Acidic residues" evidence="1">
    <location>
        <begin position="101"/>
        <end position="126"/>
    </location>
</feature>
<dbReference type="VEuPathDB" id="FungiDB:B9J08_002265"/>
<dbReference type="SUPFAM" id="SSF81698">
    <property type="entry name" value="FF domain"/>
    <property type="match status" value="1"/>
</dbReference>
<dbReference type="STRING" id="498019.A0A2H0ZV12"/>
<dbReference type="EMBL" id="PEKT02000006">
    <property type="protein sequence ID" value="PIS54491.1"/>
    <property type="molecule type" value="Genomic_DNA"/>
</dbReference>
<accession>A0A2H0ZV12</accession>
<dbReference type="OMA" id="DHIVRDD"/>
<feature type="compositionally biased region" description="Basic and acidic residues" evidence="1">
    <location>
        <begin position="74"/>
        <end position="89"/>
    </location>
</feature>
<dbReference type="InterPro" id="IPR036020">
    <property type="entry name" value="WW_dom_sf"/>
</dbReference>
<organism evidence="3">
    <name type="scientific">Candidozyma auris</name>
    <name type="common">Yeast</name>
    <name type="synonym">Candida auris</name>
    <dbReference type="NCBI Taxonomy" id="498019"/>
    <lineage>
        <taxon>Eukaryota</taxon>
        <taxon>Fungi</taxon>
        <taxon>Dikarya</taxon>
        <taxon>Ascomycota</taxon>
        <taxon>Saccharomycotina</taxon>
        <taxon>Pichiomycetes</taxon>
        <taxon>Metschnikowiaceae</taxon>
        <taxon>Candidozyma</taxon>
    </lineage>
</organism>